<evidence type="ECO:0000256" key="2">
    <source>
        <dbReference type="ARBA" id="ARBA00022448"/>
    </source>
</evidence>
<accession>A0A7Z0SFA0</accession>
<dbReference type="GO" id="GO:0005886">
    <property type="term" value="C:plasma membrane"/>
    <property type="evidence" value="ECO:0007669"/>
    <property type="project" value="UniProtKB-SubCell"/>
</dbReference>
<feature type="domain" description="Cation/H+ exchanger transmembrane" evidence="10">
    <location>
        <begin position="13"/>
        <end position="380"/>
    </location>
</feature>
<feature type="transmembrane region" description="Helical" evidence="9">
    <location>
        <begin position="195"/>
        <end position="213"/>
    </location>
</feature>
<name>A0A7Z0SFA0_9GAMM</name>
<organism evidence="11 12">
    <name type="scientific">Candidatus Methanofishera endochildressiae</name>
    <dbReference type="NCBI Taxonomy" id="2738884"/>
    <lineage>
        <taxon>Bacteria</taxon>
        <taxon>Pseudomonadati</taxon>
        <taxon>Pseudomonadota</taxon>
        <taxon>Gammaproteobacteria</taxon>
        <taxon>Candidatus Methanofishera</taxon>
    </lineage>
</organism>
<sequence length="396" mass="43192">MMDEESILTITVFIALFALVSGRLQRGILTPPMVFTVFGLLISPYVLNVMSTLPDSGLIHTLAEITLILVLFTDAARIDLSQLRREHNIPIRLLIIGMPLTIIIGALLAAGFFTELSLWECAVLAIILAPTDAALGQAVVSSPKVPVRIRQALNVESGLNDGIALPVLLIFLSLSSVTDHSGSASYWWLFTAKQMLLYLAGICVGYVGAKLILISSKHNWVTDTFRDISILTFSFIAYFAAEKIGGNGFIAAFVAGLTLGNTAKGLCTCLYEFAETEGQLLNLTVFLFFGATMVPCSPDYATPMVLFYGLLSLTLARMLPVITSLAGSGLRWETKIFLGWFGPRGLASLLFALLVVEHSELAHRQEILMIVLTTVLMVFFCTAPVQMPVLLYTRKF</sequence>
<evidence type="ECO:0000256" key="6">
    <source>
        <dbReference type="ARBA" id="ARBA00022989"/>
    </source>
</evidence>
<evidence type="ECO:0000256" key="9">
    <source>
        <dbReference type="SAM" id="Phobius"/>
    </source>
</evidence>
<feature type="transmembrane region" description="Helical" evidence="9">
    <location>
        <begin position="89"/>
        <end position="110"/>
    </location>
</feature>
<dbReference type="Gene3D" id="1.20.1530.20">
    <property type="match status" value="1"/>
</dbReference>
<reference evidence="11 12" key="1">
    <citation type="submission" date="2020-05" db="EMBL/GenBank/DDBJ databases">
        <title>Horizontal transmission and recombination maintain forever young bacterial symbiont genomes.</title>
        <authorList>
            <person name="Russell S.L."/>
            <person name="Pepper-Tunick E."/>
            <person name="Svedberg J."/>
            <person name="Byrne A."/>
            <person name="Ruelas Castillo J."/>
            <person name="Vollmers C."/>
            <person name="Beinart R.A."/>
            <person name="Corbett-Detig R."/>
        </authorList>
    </citation>
    <scope>NUCLEOTIDE SEQUENCE [LARGE SCALE GENOMIC DNA]</scope>
    <source>
        <strain evidence="11">4727-3</strain>
    </source>
</reference>
<feature type="transmembrane region" description="Helical" evidence="9">
    <location>
        <begin position="116"/>
        <end position="140"/>
    </location>
</feature>
<dbReference type="GO" id="GO:1902600">
    <property type="term" value="P:proton transmembrane transport"/>
    <property type="evidence" value="ECO:0007669"/>
    <property type="project" value="InterPro"/>
</dbReference>
<evidence type="ECO:0000256" key="1">
    <source>
        <dbReference type="ARBA" id="ARBA00004651"/>
    </source>
</evidence>
<feature type="transmembrane region" description="Helical" evidence="9">
    <location>
        <begin position="367"/>
        <end position="392"/>
    </location>
</feature>
<evidence type="ECO:0000256" key="3">
    <source>
        <dbReference type="ARBA" id="ARBA00022449"/>
    </source>
</evidence>
<gene>
    <name evidence="11" type="ORF">H0A75_05880</name>
</gene>
<dbReference type="InterPro" id="IPR038770">
    <property type="entry name" value="Na+/solute_symporter_sf"/>
</dbReference>
<keyword evidence="6 9" id="KW-1133">Transmembrane helix</keyword>
<comment type="subcellular location">
    <subcellularLocation>
        <location evidence="1">Cell membrane</location>
        <topology evidence="1">Multi-pass membrane protein</topology>
    </subcellularLocation>
</comment>
<dbReference type="Pfam" id="PF00999">
    <property type="entry name" value="Na_H_Exchanger"/>
    <property type="match status" value="1"/>
</dbReference>
<evidence type="ECO:0000256" key="7">
    <source>
        <dbReference type="ARBA" id="ARBA00023065"/>
    </source>
</evidence>
<feature type="transmembrane region" description="Helical" evidence="9">
    <location>
        <begin position="337"/>
        <end position="355"/>
    </location>
</feature>
<keyword evidence="3" id="KW-0050">Antiport</keyword>
<keyword evidence="8 9" id="KW-0472">Membrane</keyword>
<feature type="transmembrane region" description="Helical" evidence="9">
    <location>
        <begin position="152"/>
        <end position="175"/>
    </location>
</feature>
<dbReference type="PANTHER" id="PTHR32507:SF8">
    <property type="entry name" value="CNH1P"/>
    <property type="match status" value="1"/>
</dbReference>
<feature type="transmembrane region" description="Helical" evidence="9">
    <location>
        <begin position="280"/>
        <end position="300"/>
    </location>
</feature>
<evidence type="ECO:0000256" key="4">
    <source>
        <dbReference type="ARBA" id="ARBA00022475"/>
    </source>
</evidence>
<dbReference type="Proteomes" id="UP000537890">
    <property type="component" value="Unassembled WGS sequence"/>
</dbReference>
<feature type="transmembrane region" description="Helical" evidence="9">
    <location>
        <begin position="6"/>
        <end position="22"/>
    </location>
</feature>
<evidence type="ECO:0000256" key="8">
    <source>
        <dbReference type="ARBA" id="ARBA00023136"/>
    </source>
</evidence>
<dbReference type="PANTHER" id="PTHR32507">
    <property type="entry name" value="NA(+)/H(+) ANTIPORTER 1"/>
    <property type="match status" value="1"/>
</dbReference>
<keyword evidence="4" id="KW-1003">Cell membrane</keyword>
<evidence type="ECO:0000313" key="11">
    <source>
        <dbReference type="EMBL" id="NYT47170.1"/>
    </source>
</evidence>
<keyword evidence="2" id="KW-0813">Transport</keyword>
<keyword evidence="5 9" id="KW-0812">Transmembrane</keyword>
<evidence type="ECO:0000259" key="10">
    <source>
        <dbReference type="Pfam" id="PF00999"/>
    </source>
</evidence>
<evidence type="ECO:0000313" key="12">
    <source>
        <dbReference type="Proteomes" id="UP000537890"/>
    </source>
</evidence>
<feature type="transmembrane region" description="Helical" evidence="9">
    <location>
        <begin position="306"/>
        <end position="325"/>
    </location>
</feature>
<dbReference type="GO" id="GO:0015297">
    <property type="term" value="F:antiporter activity"/>
    <property type="evidence" value="ECO:0007669"/>
    <property type="project" value="UniProtKB-KW"/>
</dbReference>
<dbReference type="InterPro" id="IPR006153">
    <property type="entry name" value="Cation/H_exchanger_TM"/>
</dbReference>
<dbReference type="EMBL" id="JACCHS010000098">
    <property type="protein sequence ID" value="NYT47170.1"/>
    <property type="molecule type" value="Genomic_DNA"/>
</dbReference>
<comment type="caution">
    <text evidence="11">The sequence shown here is derived from an EMBL/GenBank/DDBJ whole genome shotgun (WGS) entry which is preliminary data.</text>
</comment>
<evidence type="ECO:0000256" key="5">
    <source>
        <dbReference type="ARBA" id="ARBA00022692"/>
    </source>
</evidence>
<protein>
    <submittedName>
        <fullName evidence="11">Sodium:proton antiporter</fullName>
    </submittedName>
</protein>
<dbReference type="AlphaFoldDB" id="A0A7Z0SFA0"/>
<proteinExistence type="predicted"/>
<feature type="transmembrane region" description="Helical" evidence="9">
    <location>
        <begin position="59"/>
        <end position="77"/>
    </location>
</feature>
<keyword evidence="7" id="KW-0406">Ion transport</keyword>
<feature type="transmembrane region" description="Helical" evidence="9">
    <location>
        <begin position="29"/>
        <end position="47"/>
    </location>
</feature>